<protein>
    <submittedName>
        <fullName evidence="1">Uncharacterized protein</fullName>
    </submittedName>
</protein>
<proteinExistence type="predicted"/>
<accession>A0A1I3PQB3</accession>
<reference evidence="2" key="1">
    <citation type="submission" date="2016-10" db="EMBL/GenBank/DDBJ databases">
        <authorList>
            <person name="Varghese N."/>
            <person name="Submissions S."/>
        </authorList>
    </citation>
    <scope>NUCLEOTIDE SEQUENCE [LARGE SCALE GENOMIC DNA]</scope>
    <source>
        <strain evidence="2">DSM 28881</strain>
    </source>
</reference>
<evidence type="ECO:0000313" key="1">
    <source>
        <dbReference type="EMBL" id="SFJ23673.1"/>
    </source>
</evidence>
<dbReference type="STRING" id="1144750.SAMN05443431_105221"/>
<dbReference type="Proteomes" id="UP000199559">
    <property type="component" value="Unassembled WGS sequence"/>
</dbReference>
<gene>
    <name evidence="1" type="ORF">SAMN05443431_105221</name>
</gene>
<dbReference type="EMBL" id="FORM01000005">
    <property type="protein sequence ID" value="SFJ23673.1"/>
    <property type="molecule type" value="Genomic_DNA"/>
</dbReference>
<evidence type="ECO:0000313" key="2">
    <source>
        <dbReference type="Proteomes" id="UP000199559"/>
    </source>
</evidence>
<keyword evidence="2" id="KW-1185">Reference proteome</keyword>
<dbReference type="AlphaFoldDB" id="A0A1I3PQB3"/>
<name>A0A1I3PQB3_9FLAO</name>
<organism evidence="1 2">
    <name type="scientific">Olleya namhaensis</name>
    <dbReference type="NCBI Taxonomy" id="1144750"/>
    <lineage>
        <taxon>Bacteria</taxon>
        <taxon>Pseudomonadati</taxon>
        <taxon>Bacteroidota</taxon>
        <taxon>Flavobacteriia</taxon>
        <taxon>Flavobacteriales</taxon>
        <taxon>Flavobacteriaceae</taxon>
    </lineage>
</organism>
<sequence>MCKNNWNWLNYTDSSGSELEGCLFYMSLVELDEAEEFENEITNDDRNGFLFDEYNILINNLRPNQTLFDHSKCDN</sequence>